<feature type="transmembrane region" description="Helical" evidence="1">
    <location>
        <begin position="118"/>
        <end position="138"/>
    </location>
</feature>
<evidence type="ECO:0000313" key="2">
    <source>
        <dbReference type="EMBL" id="KAG8055747.1"/>
    </source>
</evidence>
<reference evidence="2" key="1">
    <citation type="journal article" date="2021" name="bioRxiv">
        <title>Whole Genome Assembly and Annotation of Northern Wild Rice, Zizania palustris L., Supports a Whole Genome Duplication in the Zizania Genus.</title>
        <authorList>
            <person name="Haas M."/>
            <person name="Kono T."/>
            <person name="Macchietto M."/>
            <person name="Millas R."/>
            <person name="McGilp L."/>
            <person name="Shao M."/>
            <person name="Duquette J."/>
            <person name="Hirsch C.N."/>
            <person name="Kimball J."/>
        </authorList>
    </citation>
    <scope>NUCLEOTIDE SEQUENCE</scope>
    <source>
        <tissue evidence="2">Fresh leaf tissue</tissue>
    </source>
</reference>
<accession>A0A8J5RVU9</accession>
<comment type="caution">
    <text evidence="2">The sequence shown here is derived from an EMBL/GenBank/DDBJ whole genome shotgun (WGS) entry which is preliminary data.</text>
</comment>
<keyword evidence="1" id="KW-0472">Membrane</keyword>
<name>A0A8J5RVU9_ZIZPA</name>
<reference evidence="2" key="2">
    <citation type="submission" date="2021-02" db="EMBL/GenBank/DDBJ databases">
        <authorList>
            <person name="Kimball J.A."/>
            <person name="Haas M.W."/>
            <person name="Macchietto M."/>
            <person name="Kono T."/>
            <person name="Duquette J."/>
            <person name="Shao M."/>
        </authorList>
    </citation>
    <scope>NUCLEOTIDE SEQUENCE</scope>
    <source>
        <tissue evidence="2">Fresh leaf tissue</tissue>
    </source>
</reference>
<proteinExistence type="predicted"/>
<keyword evidence="3" id="KW-1185">Reference proteome</keyword>
<keyword evidence="1" id="KW-0812">Transmembrane</keyword>
<gene>
    <name evidence="2" type="ORF">GUJ93_ZPchr0001g31385</name>
</gene>
<organism evidence="2 3">
    <name type="scientific">Zizania palustris</name>
    <name type="common">Northern wild rice</name>
    <dbReference type="NCBI Taxonomy" id="103762"/>
    <lineage>
        <taxon>Eukaryota</taxon>
        <taxon>Viridiplantae</taxon>
        <taxon>Streptophyta</taxon>
        <taxon>Embryophyta</taxon>
        <taxon>Tracheophyta</taxon>
        <taxon>Spermatophyta</taxon>
        <taxon>Magnoliopsida</taxon>
        <taxon>Liliopsida</taxon>
        <taxon>Poales</taxon>
        <taxon>Poaceae</taxon>
        <taxon>BOP clade</taxon>
        <taxon>Oryzoideae</taxon>
        <taxon>Oryzeae</taxon>
        <taxon>Zizaniinae</taxon>
        <taxon>Zizania</taxon>
    </lineage>
</organism>
<dbReference type="AlphaFoldDB" id="A0A8J5RVU9"/>
<sequence>MANVNPIARDVFGNRHHLLRDFDEVEIFLNAVRAELDDNDARLAVVEALLVEARCLAGQLCTMDIVPGPAELVEFTEDARLIEEDLRVLLENRRQLFRAIELLVVAHPIAAARRRARLVPRILLATAALALARAASVYGREAPGFMWIFLMVTILLMVFLRKMV</sequence>
<dbReference type="Proteomes" id="UP000729402">
    <property type="component" value="Unassembled WGS sequence"/>
</dbReference>
<protein>
    <submittedName>
        <fullName evidence="2">Uncharacterized protein</fullName>
    </submittedName>
</protein>
<feature type="transmembrane region" description="Helical" evidence="1">
    <location>
        <begin position="144"/>
        <end position="160"/>
    </location>
</feature>
<evidence type="ECO:0000313" key="3">
    <source>
        <dbReference type="Proteomes" id="UP000729402"/>
    </source>
</evidence>
<dbReference type="EMBL" id="JAAALK010000288">
    <property type="protein sequence ID" value="KAG8055747.1"/>
    <property type="molecule type" value="Genomic_DNA"/>
</dbReference>
<evidence type="ECO:0000256" key="1">
    <source>
        <dbReference type="SAM" id="Phobius"/>
    </source>
</evidence>
<keyword evidence="1" id="KW-1133">Transmembrane helix</keyword>